<keyword evidence="2" id="KW-1185">Reference proteome</keyword>
<sequence length="88" mass="9831">MRIAHIVHRNFTDPAGGAGRIGARFDAPDIADGDRAHDQGRRFYARLRRWRRARGGRKSQAPHSVIRTICVTNQCIAHVRGTLSTRSG</sequence>
<protein>
    <submittedName>
        <fullName evidence="1">Uncharacterized protein</fullName>
    </submittedName>
</protein>
<gene>
    <name evidence="1" type="ORF">EJB06_30975</name>
</gene>
<comment type="caution">
    <text evidence="1">The sequence shown here is derived from an EMBL/GenBank/DDBJ whole genome shotgun (WGS) entry which is preliminary data.</text>
</comment>
<proteinExistence type="predicted"/>
<dbReference type="EMBL" id="RXLQ01000036">
    <property type="protein sequence ID" value="RSZ55136.1"/>
    <property type="molecule type" value="Genomic_DNA"/>
</dbReference>
<accession>A0A430HC78</accession>
<name>A0A430HC78_9BURK</name>
<reference evidence="1 2" key="1">
    <citation type="submission" date="2018-12" db="EMBL/GenBank/DDBJ databases">
        <authorList>
            <person name="Yang E."/>
        </authorList>
    </citation>
    <scope>NUCLEOTIDE SEQUENCE [LARGE SCALE GENOMIC DNA]</scope>
    <source>
        <strain evidence="1 2">SOD</strain>
    </source>
</reference>
<dbReference type="Proteomes" id="UP000278085">
    <property type="component" value="Unassembled WGS sequence"/>
</dbReference>
<organism evidence="1 2">
    <name type="scientific">Massilia atriviolacea</name>
    <dbReference type="NCBI Taxonomy" id="2495579"/>
    <lineage>
        <taxon>Bacteria</taxon>
        <taxon>Pseudomonadati</taxon>
        <taxon>Pseudomonadota</taxon>
        <taxon>Betaproteobacteria</taxon>
        <taxon>Burkholderiales</taxon>
        <taxon>Oxalobacteraceae</taxon>
        <taxon>Telluria group</taxon>
        <taxon>Massilia</taxon>
    </lineage>
</organism>
<evidence type="ECO:0000313" key="2">
    <source>
        <dbReference type="Proteomes" id="UP000278085"/>
    </source>
</evidence>
<evidence type="ECO:0000313" key="1">
    <source>
        <dbReference type="EMBL" id="RSZ55136.1"/>
    </source>
</evidence>
<dbReference type="AlphaFoldDB" id="A0A430HC78"/>